<keyword evidence="1" id="KW-1133">Transmembrane helix</keyword>
<accession>A0A109N0T3</accession>
<reference evidence="2 3" key="1">
    <citation type="submission" date="2015-11" db="EMBL/GenBank/DDBJ databases">
        <title>Genome Sequence of Bacillus simplex strain VanAntwerpen2.</title>
        <authorList>
            <person name="Couger M.B."/>
        </authorList>
    </citation>
    <scope>NUCLEOTIDE SEQUENCE [LARGE SCALE GENOMIC DNA]</scope>
    <source>
        <strain evidence="2 3">VanAntwerpen02</strain>
    </source>
</reference>
<dbReference type="Proteomes" id="UP000064189">
    <property type="component" value="Unassembled WGS sequence"/>
</dbReference>
<keyword evidence="1" id="KW-0472">Membrane</keyword>
<evidence type="ECO:0000256" key="1">
    <source>
        <dbReference type="SAM" id="Phobius"/>
    </source>
</evidence>
<dbReference type="EMBL" id="LNNH01000012">
    <property type="protein sequence ID" value="KWW21395.1"/>
    <property type="molecule type" value="Genomic_DNA"/>
</dbReference>
<organism evidence="2 3">
    <name type="scientific">Peribacillus simplex</name>
    <dbReference type="NCBI Taxonomy" id="1478"/>
    <lineage>
        <taxon>Bacteria</taxon>
        <taxon>Bacillati</taxon>
        <taxon>Bacillota</taxon>
        <taxon>Bacilli</taxon>
        <taxon>Bacillales</taxon>
        <taxon>Bacillaceae</taxon>
        <taxon>Peribacillus</taxon>
    </lineage>
</organism>
<protein>
    <submittedName>
        <fullName evidence="2">Uncharacterized protein</fullName>
    </submittedName>
</protein>
<proteinExistence type="predicted"/>
<keyword evidence="3" id="KW-1185">Reference proteome</keyword>
<keyword evidence="1" id="KW-0812">Transmembrane</keyword>
<dbReference type="AlphaFoldDB" id="A0A109N0T3"/>
<evidence type="ECO:0000313" key="2">
    <source>
        <dbReference type="EMBL" id="KWW21395.1"/>
    </source>
</evidence>
<evidence type="ECO:0000313" key="3">
    <source>
        <dbReference type="Proteomes" id="UP000064189"/>
    </source>
</evidence>
<dbReference type="RefSeq" id="WP_061141743.1">
    <property type="nucleotide sequence ID" value="NZ_LNNH01000012.1"/>
</dbReference>
<gene>
    <name evidence="2" type="ORF">AS888_17595</name>
</gene>
<comment type="caution">
    <text evidence="2">The sequence shown here is derived from an EMBL/GenBank/DDBJ whole genome shotgun (WGS) entry which is preliminary data.</text>
</comment>
<sequence>MLEIIGAVLAFVGAQILFSRTKLAEWITPWKSVGFTILIISISIILFSALGSTYYLIVIMPTIICSVMVSSRYRDYLMRLQARRVQWKENRE</sequence>
<name>A0A109N0T3_9BACI</name>
<feature type="transmembrane region" description="Helical" evidence="1">
    <location>
        <begin position="35"/>
        <end position="68"/>
    </location>
</feature>